<dbReference type="PIRSF" id="PIRSF006241">
    <property type="entry name" value="HyI"/>
    <property type="match status" value="1"/>
</dbReference>
<dbReference type="PANTHER" id="PTHR43489">
    <property type="entry name" value="ISOMERASE"/>
    <property type="match status" value="1"/>
</dbReference>
<protein>
    <submittedName>
        <fullName evidence="5">Hydroxypyruvate isomerase</fullName>
    </submittedName>
</protein>
<dbReference type="Gene3D" id="3.20.20.150">
    <property type="entry name" value="Divalent-metal-dependent TIM barrel enzymes"/>
    <property type="match status" value="1"/>
</dbReference>
<sequence>MRRYSANIGTLWSHLPLLKRIEAAACAGFRAVEMHFPYAVAPGEVRKAIEQFDLTLLGINSPPGDLAKGELGLAAIPGREDEFAQSLYTALEYCQASGAQALHIMAGNTAGYWREACLESFRTNMSLAAEVASSCNVRLLLEPLNRILHPDYFYHQVDELAGLLDEVAHPWLKIQFDTYHVGMHHRRVRDVLRRNWSKVGHIQIAAVPDRGEPRAGDVDIADVLDEAELRDYTGWIGCEYKPRGELDKGLQWRELTQFSELR</sequence>
<feature type="domain" description="Xylose isomerase-like TIM barrel" evidence="4">
    <location>
        <begin position="21"/>
        <end position="252"/>
    </location>
</feature>
<proteinExistence type="inferred from homology"/>
<dbReference type="GO" id="GO:0008903">
    <property type="term" value="F:hydroxypyruvate isomerase activity"/>
    <property type="evidence" value="ECO:0007669"/>
    <property type="project" value="TreeGrafter"/>
</dbReference>
<evidence type="ECO:0000256" key="2">
    <source>
        <dbReference type="PIRNR" id="PIRNR006241"/>
    </source>
</evidence>
<gene>
    <name evidence="5" type="ORF">C2L64_10350</name>
</gene>
<organism evidence="5 6">
    <name type="scientific">Paraburkholderia hospita</name>
    <dbReference type="NCBI Taxonomy" id="169430"/>
    <lineage>
        <taxon>Bacteria</taxon>
        <taxon>Pseudomonadati</taxon>
        <taxon>Pseudomonadota</taxon>
        <taxon>Betaproteobacteria</taxon>
        <taxon>Burkholderiales</taxon>
        <taxon>Burkholderiaceae</taxon>
        <taxon>Paraburkholderia</taxon>
    </lineage>
</organism>
<dbReference type="InterPro" id="IPR013022">
    <property type="entry name" value="Xyl_isomerase-like_TIM-brl"/>
</dbReference>
<dbReference type="InterPro" id="IPR036237">
    <property type="entry name" value="Xyl_isomerase-like_sf"/>
</dbReference>
<dbReference type="Pfam" id="PF01261">
    <property type="entry name" value="AP_endonuc_2"/>
    <property type="match status" value="1"/>
</dbReference>
<feature type="active site" description="Proton donor/acceptor" evidence="3">
    <location>
        <position position="239"/>
    </location>
</feature>
<dbReference type="RefSeq" id="WP_090838167.1">
    <property type="nucleotide sequence ID" value="NZ_CADFGJ010000035.1"/>
</dbReference>
<keyword evidence="1 2" id="KW-0413">Isomerase</keyword>
<accession>A0AAN1J717</accession>
<reference evidence="5 6" key="1">
    <citation type="submission" date="2018-01" db="EMBL/GenBank/DDBJ databases">
        <title>Species boundaries and ecological features among Paraburkholderia terrae DSMZ17804T, P. hospita DSMZ17164T and P. caribensis DSMZ13236T.</title>
        <authorList>
            <person name="Pratama A.A."/>
        </authorList>
    </citation>
    <scope>NUCLEOTIDE SEQUENCE [LARGE SCALE GENOMIC DNA]</scope>
    <source>
        <strain evidence="5 6">DSM 17164</strain>
    </source>
</reference>
<dbReference type="Proteomes" id="UP000236649">
    <property type="component" value="Chromosome 1"/>
</dbReference>
<dbReference type="KEGG" id="phs:C2L64_10350"/>
<dbReference type="InterPro" id="IPR026040">
    <property type="entry name" value="HyI-like"/>
</dbReference>
<evidence type="ECO:0000256" key="1">
    <source>
        <dbReference type="ARBA" id="ARBA00023235"/>
    </source>
</evidence>
<dbReference type="GO" id="GO:0046487">
    <property type="term" value="P:glyoxylate metabolic process"/>
    <property type="evidence" value="ECO:0007669"/>
    <property type="project" value="TreeGrafter"/>
</dbReference>
<evidence type="ECO:0000259" key="4">
    <source>
        <dbReference type="Pfam" id="PF01261"/>
    </source>
</evidence>
<dbReference type="GeneID" id="55528736"/>
<name>A0AAN1J717_9BURK</name>
<evidence type="ECO:0000313" key="5">
    <source>
        <dbReference type="EMBL" id="AUT68675.1"/>
    </source>
</evidence>
<dbReference type="EMBL" id="CP026105">
    <property type="protein sequence ID" value="AUT68675.1"/>
    <property type="molecule type" value="Genomic_DNA"/>
</dbReference>
<comment type="similarity">
    <text evidence="2">Belongs to the hyi family.</text>
</comment>
<dbReference type="AlphaFoldDB" id="A0AAN1J717"/>
<dbReference type="PANTHER" id="PTHR43489:SF6">
    <property type="entry name" value="HYDROXYPYRUVATE ISOMERASE-RELATED"/>
    <property type="match status" value="1"/>
</dbReference>
<dbReference type="SUPFAM" id="SSF51658">
    <property type="entry name" value="Xylose isomerase-like"/>
    <property type="match status" value="1"/>
</dbReference>
<evidence type="ECO:0000313" key="6">
    <source>
        <dbReference type="Proteomes" id="UP000236649"/>
    </source>
</evidence>
<evidence type="ECO:0000256" key="3">
    <source>
        <dbReference type="PIRSR" id="PIRSR006241-50"/>
    </source>
</evidence>
<feature type="active site" description="Proton donor/acceptor" evidence="3">
    <location>
        <position position="142"/>
    </location>
</feature>
<dbReference type="InterPro" id="IPR050417">
    <property type="entry name" value="Sugar_Epim/Isomerase"/>
</dbReference>